<evidence type="ECO:0000256" key="3">
    <source>
        <dbReference type="ARBA" id="ARBA00022741"/>
    </source>
</evidence>
<dbReference type="PROSITE" id="PS50893">
    <property type="entry name" value="ABC_TRANSPORTER_2"/>
    <property type="match status" value="1"/>
</dbReference>
<dbReference type="GO" id="GO:0016887">
    <property type="term" value="F:ATP hydrolysis activity"/>
    <property type="evidence" value="ECO:0007669"/>
    <property type="project" value="InterPro"/>
</dbReference>
<dbReference type="Proteomes" id="UP000294338">
    <property type="component" value="Chromosome 1"/>
</dbReference>
<dbReference type="InterPro" id="IPR003439">
    <property type="entry name" value="ABC_transporter-like_ATP-bd"/>
</dbReference>
<accession>A0A451D3V9</accession>
<gene>
    <name evidence="6" type="primary">mlaF</name>
    <name evidence="6" type="ORF">ERCISPPS3390_213</name>
</gene>
<keyword evidence="4 6" id="KW-0067">ATP-binding</keyword>
<dbReference type="PANTHER" id="PTHR43023">
    <property type="entry name" value="PROTEIN TRIGALACTOSYLDIACYLGLYCEROL 3, CHLOROPLASTIC"/>
    <property type="match status" value="1"/>
</dbReference>
<keyword evidence="3" id="KW-0547">Nucleotide-binding</keyword>
<protein>
    <submittedName>
        <fullName evidence="6">Intermembrane phospholipid transport system ATP-binding protein MlaF</fullName>
        <ecNumber evidence="6">3.6.3.-</ecNumber>
    </submittedName>
</protein>
<dbReference type="SMART" id="SM00382">
    <property type="entry name" value="AAA"/>
    <property type="match status" value="1"/>
</dbReference>
<dbReference type="AlphaFoldDB" id="A0A451D3V9"/>
<keyword evidence="2" id="KW-0813">Transport</keyword>
<dbReference type="GO" id="GO:0005524">
    <property type="term" value="F:ATP binding"/>
    <property type="evidence" value="ECO:0007669"/>
    <property type="project" value="UniProtKB-KW"/>
</dbReference>
<evidence type="ECO:0000256" key="4">
    <source>
        <dbReference type="ARBA" id="ARBA00022840"/>
    </source>
</evidence>
<reference evidence="6 7" key="1">
    <citation type="submission" date="2019-02" db="EMBL/GenBank/DDBJ databases">
        <authorList>
            <person name="Manzano-Marin A."/>
            <person name="Manzano-Marin A."/>
        </authorList>
    </citation>
    <scope>NUCLEOTIDE SEQUENCE [LARGE SCALE GENOMIC DNA]</scope>
    <source>
        <strain evidence="6 7">ErCisplendens/pseudotsugae</strain>
    </source>
</reference>
<dbReference type="InterPro" id="IPR003593">
    <property type="entry name" value="AAA+_ATPase"/>
</dbReference>
<dbReference type="EC" id="3.6.3.-" evidence="6"/>
<dbReference type="EMBL" id="LR217705">
    <property type="protein sequence ID" value="VFP80349.1"/>
    <property type="molecule type" value="Genomic_DNA"/>
</dbReference>
<proteinExistence type="inferred from homology"/>
<dbReference type="Pfam" id="PF00005">
    <property type="entry name" value="ABC_tran"/>
    <property type="match status" value="1"/>
</dbReference>
<evidence type="ECO:0000256" key="2">
    <source>
        <dbReference type="ARBA" id="ARBA00022448"/>
    </source>
</evidence>
<dbReference type="Gene3D" id="3.40.50.300">
    <property type="entry name" value="P-loop containing nucleotide triphosphate hydrolases"/>
    <property type="match status" value="1"/>
</dbReference>
<dbReference type="InterPro" id="IPR027417">
    <property type="entry name" value="P-loop_NTPase"/>
</dbReference>
<dbReference type="InterPro" id="IPR017871">
    <property type="entry name" value="ABC_transporter-like_CS"/>
</dbReference>
<name>A0A451D3V9_9GAMM</name>
<organism evidence="6 7">
    <name type="scientific">Candidatus Erwinia haradaeae</name>
    <dbReference type="NCBI Taxonomy" id="1922217"/>
    <lineage>
        <taxon>Bacteria</taxon>
        <taxon>Pseudomonadati</taxon>
        <taxon>Pseudomonadota</taxon>
        <taxon>Gammaproteobacteria</taxon>
        <taxon>Enterobacterales</taxon>
        <taxon>Erwiniaceae</taxon>
        <taxon>Erwinia</taxon>
    </lineage>
</organism>
<sequence length="270" mass="30170">MKQNIVEIKNLNFAYNNLLIFDNISISVPRGKITAIIGPSGIGKSTLLRLIGGQIHPQRGEIWFNGKNIPALSNSCLYETRKKMSMLFQSGALFTDLNVFDNVAWPLREHSYLPIQLLESVVIMKLESVGLRGAAHLKPSELSGGMIRRAALARAIALEPDLIMLDEPFVGQDPVTTSALIKLIKNLQHSLDITFIIVSHNVLEVLSFANYAYIIADKIVLAQGTTEELRKHHNTRARQFINGITEEHIPCFFPSRDYLQDLIGSRKGIQ</sequence>
<feature type="domain" description="ABC transporter" evidence="5">
    <location>
        <begin position="6"/>
        <end position="242"/>
    </location>
</feature>
<dbReference type="PANTHER" id="PTHR43023:SF6">
    <property type="entry name" value="INTERMEMBRANE PHOSPHOLIPID TRANSPORT SYSTEM ATP-BINDING PROTEIN MLAF"/>
    <property type="match status" value="1"/>
</dbReference>
<comment type="similarity">
    <text evidence="1">Belongs to the ABC transporter superfamily. Drug exporter-2 (TC 3.A.1.117) family.</text>
</comment>
<evidence type="ECO:0000313" key="6">
    <source>
        <dbReference type="EMBL" id="VFP80349.1"/>
    </source>
</evidence>
<keyword evidence="6" id="KW-0378">Hydrolase</keyword>
<dbReference type="PROSITE" id="PS00211">
    <property type="entry name" value="ABC_TRANSPORTER_1"/>
    <property type="match status" value="1"/>
</dbReference>
<dbReference type="SUPFAM" id="SSF52540">
    <property type="entry name" value="P-loop containing nucleoside triphosphate hydrolases"/>
    <property type="match status" value="1"/>
</dbReference>
<evidence type="ECO:0000259" key="5">
    <source>
        <dbReference type="PROSITE" id="PS50893"/>
    </source>
</evidence>
<evidence type="ECO:0000313" key="7">
    <source>
        <dbReference type="Proteomes" id="UP000294338"/>
    </source>
</evidence>
<evidence type="ECO:0000256" key="1">
    <source>
        <dbReference type="ARBA" id="ARBA00006526"/>
    </source>
</evidence>
<dbReference type="RefSeq" id="WP_197095014.1">
    <property type="nucleotide sequence ID" value="NZ_LR217705.1"/>
</dbReference>